<dbReference type="GO" id="GO:0008677">
    <property type="term" value="F:2-dehydropantoate 2-reductase activity"/>
    <property type="evidence" value="ECO:0007669"/>
    <property type="project" value="UniProtKB-EC"/>
</dbReference>
<accession>A0AAN8EL08</accession>
<comment type="catalytic activity">
    <reaction evidence="4">
        <text>(R)-pantoate + NADP(+) = 2-dehydropantoate + NADPH + H(+)</text>
        <dbReference type="Rhea" id="RHEA:16233"/>
        <dbReference type="ChEBI" id="CHEBI:11561"/>
        <dbReference type="ChEBI" id="CHEBI:15378"/>
        <dbReference type="ChEBI" id="CHEBI:15980"/>
        <dbReference type="ChEBI" id="CHEBI:57783"/>
        <dbReference type="ChEBI" id="CHEBI:58349"/>
        <dbReference type="EC" id="1.1.1.169"/>
    </reaction>
</comment>
<comment type="caution">
    <text evidence="7">The sequence shown here is derived from an EMBL/GenBank/DDBJ whole genome shotgun (WGS) entry which is preliminary data.</text>
</comment>
<organism evidence="7 8">
    <name type="scientific">Knufia fluminis</name>
    <dbReference type="NCBI Taxonomy" id="191047"/>
    <lineage>
        <taxon>Eukaryota</taxon>
        <taxon>Fungi</taxon>
        <taxon>Dikarya</taxon>
        <taxon>Ascomycota</taxon>
        <taxon>Pezizomycotina</taxon>
        <taxon>Eurotiomycetes</taxon>
        <taxon>Chaetothyriomycetidae</taxon>
        <taxon>Chaetothyriales</taxon>
        <taxon>Trichomeriaceae</taxon>
        <taxon>Knufia</taxon>
    </lineage>
</organism>
<feature type="domain" description="Ketopantoate reductase C-terminal" evidence="6">
    <location>
        <begin position="184"/>
        <end position="311"/>
    </location>
</feature>
<dbReference type="SUPFAM" id="SSF48179">
    <property type="entry name" value="6-phosphogluconate dehydrogenase C-terminal domain-like"/>
    <property type="match status" value="1"/>
</dbReference>
<dbReference type="GO" id="GO:0015940">
    <property type="term" value="P:pantothenate biosynthetic process"/>
    <property type="evidence" value="ECO:0007669"/>
    <property type="project" value="InterPro"/>
</dbReference>
<protein>
    <recommendedName>
        <fullName evidence="4">2-dehydropantoate 2-reductase</fullName>
        <ecNumber evidence="4">1.1.1.169</ecNumber>
    </recommendedName>
    <alternativeName>
        <fullName evidence="4">Ketopantoate reductase</fullName>
    </alternativeName>
</protein>
<dbReference type="AlphaFoldDB" id="A0AAN8EL08"/>
<evidence type="ECO:0000313" key="7">
    <source>
        <dbReference type="EMBL" id="KAK5949156.1"/>
    </source>
</evidence>
<evidence type="ECO:0000259" key="5">
    <source>
        <dbReference type="Pfam" id="PF02558"/>
    </source>
</evidence>
<dbReference type="Gene3D" id="3.40.50.720">
    <property type="entry name" value="NAD(P)-binding Rossmann-like Domain"/>
    <property type="match status" value="1"/>
</dbReference>
<reference evidence="7 8" key="1">
    <citation type="submission" date="2022-12" db="EMBL/GenBank/DDBJ databases">
        <title>Genomic features and morphological characterization of a novel Knufia sp. strain isolated from spacecraft assembly facility.</title>
        <authorList>
            <person name="Teixeira M."/>
            <person name="Chander A.M."/>
            <person name="Stajich J.E."/>
            <person name="Venkateswaran K."/>
        </authorList>
    </citation>
    <scope>NUCLEOTIDE SEQUENCE [LARGE SCALE GENOMIC DNA]</scope>
    <source>
        <strain evidence="7 8">FJI-L2-BK-P2</strain>
    </source>
</reference>
<dbReference type="PANTHER" id="PTHR21708:SF30">
    <property type="entry name" value="2-DEHYDROPANTOATE 2-REDUCTASE-RELATED"/>
    <property type="match status" value="1"/>
</dbReference>
<gene>
    <name evidence="7" type="ORF">OHC33_009897</name>
</gene>
<keyword evidence="8" id="KW-1185">Reference proteome</keyword>
<dbReference type="InterPro" id="IPR003710">
    <property type="entry name" value="ApbA"/>
</dbReference>
<dbReference type="InterPro" id="IPR013752">
    <property type="entry name" value="KPA_reductase"/>
</dbReference>
<proteinExistence type="inferred from homology"/>
<keyword evidence="2 4" id="KW-0521">NADP</keyword>
<evidence type="ECO:0000256" key="4">
    <source>
        <dbReference type="RuleBase" id="RU362068"/>
    </source>
</evidence>
<dbReference type="GO" id="GO:0005737">
    <property type="term" value="C:cytoplasm"/>
    <property type="evidence" value="ECO:0007669"/>
    <property type="project" value="TreeGrafter"/>
</dbReference>
<dbReference type="EC" id="1.1.1.169" evidence="4"/>
<dbReference type="Gene3D" id="1.10.1040.10">
    <property type="entry name" value="N-(1-d-carboxylethyl)-l-norvaline Dehydrogenase, domain 2"/>
    <property type="match status" value="1"/>
</dbReference>
<dbReference type="InterPro" id="IPR008927">
    <property type="entry name" value="6-PGluconate_DH-like_C_sf"/>
</dbReference>
<dbReference type="Pfam" id="PF08546">
    <property type="entry name" value="ApbA_C"/>
    <property type="match status" value="1"/>
</dbReference>
<comment type="function">
    <text evidence="4">Catalyzes the NADPH-dependent reduction of ketopantoate into pantoic acid.</text>
</comment>
<evidence type="ECO:0000256" key="3">
    <source>
        <dbReference type="ARBA" id="ARBA00023002"/>
    </source>
</evidence>
<dbReference type="InterPro" id="IPR036291">
    <property type="entry name" value="NAD(P)-bd_dom_sf"/>
</dbReference>
<dbReference type="Proteomes" id="UP001316803">
    <property type="component" value="Unassembled WGS sequence"/>
</dbReference>
<dbReference type="SUPFAM" id="SSF51735">
    <property type="entry name" value="NAD(P)-binding Rossmann-fold domains"/>
    <property type="match status" value="1"/>
</dbReference>
<dbReference type="EMBL" id="JAKLMC020000039">
    <property type="protein sequence ID" value="KAK5949156.1"/>
    <property type="molecule type" value="Genomic_DNA"/>
</dbReference>
<name>A0AAN8EL08_9EURO</name>
<dbReference type="FunFam" id="1.10.1040.10:FF:000017">
    <property type="entry name" value="2-dehydropantoate 2-reductase"/>
    <property type="match status" value="1"/>
</dbReference>
<dbReference type="NCBIfam" id="TIGR00745">
    <property type="entry name" value="apbA_panE"/>
    <property type="match status" value="1"/>
</dbReference>
<evidence type="ECO:0000256" key="2">
    <source>
        <dbReference type="ARBA" id="ARBA00022857"/>
    </source>
</evidence>
<comment type="similarity">
    <text evidence="1 4">Belongs to the ketopantoate reductase family.</text>
</comment>
<dbReference type="InterPro" id="IPR013328">
    <property type="entry name" value="6PGD_dom2"/>
</dbReference>
<dbReference type="Pfam" id="PF02558">
    <property type="entry name" value="ApbA"/>
    <property type="match status" value="1"/>
</dbReference>
<evidence type="ECO:0000256" key="1">
    <source>
        <dbReference type="ARBA" id="ARBA00007870"/>
    </source>
</evidence>
<feature type="domain" description="Ketopantoate reductase N-terminal" evidence="5">
    <location>
        <begin position="5"/>
        <end position="153"/>
    </location>
</feature>
<dbReference type="InterPro" id="IPR051402">
    <property type="entry name" value="KPR-Related"/>
</dbReference>
<evidence type="ECO:0000259" key="6">
    <source>
        <dbReference type="Pfam" id="PF08546"/>
    </source>
</evidence>
<keyword evidence="3 4" id="KW-0560">Oxidoreductase</keyword>
<dbReference type="PANTHER" id="PTHR21708">
    <property type="entry name" value="PROBABLE 2-DEHYDROPANTOATE 2-REDUCTASE"/>
    <property type="match status" value="1"/>
</dbReference>
<dbReference type="InterPro" id="IPR013332">
    <property type="entry name" value="KPR_N"/>
</dbReference>
<sequence>MTRALIFGAGGVGSVYGWFLEKAGAQVTAVCRSNYNQVKQNGLLIRSAKWGKNVHKPIATPSVAEAKAHGPFDYILMCSKAFPEIPPMIREAVSPESTIVLAQNGIGIEESYAKLYPENTIISGVVYLPVVQVEQGVVEHATPLERFEIGSYPASSASKEAKEKVQGLVDLFTKGDATCVAYDDVQPRRWNKLSLNASLNPICALTLCDDGNYLRSSEGALSMACDVMREVGRVASALGYNNITDDTINEHMKRHIERMTTGGKEPSMLQDVKAARPIEVEAILGNTVRIAEGLKVETPYLRLLYTLAKGLNFATSRTREWRPLATVT</sequence>
<evidence type="ECO:0000313" key="8">
    <source>
        <dbReference type="Proteomes" id="UP001316803"/>
    </source>
</evidence>